<protein>
    <submittedName>
        <fullName evidence="1">Uncharacterized protein</fullName>
    </submittedName>
</protein>
<gene>
    <name evidence="1" type="ORF">GNP93_04955</name>
</gene>
<reference evidence="1 2" key="1">
    <citation type="submission" date="2019-11" db="EMBL/GenBank/DDBJ databases">
        <title>Draft genome sequences of five Paenibacillus species of dairy origin.</title>
        <authorList>
            <person name="Olajide A.M."/>
            <person name="Chen S."/>
            <person name="Lapointe G."/>
        </authorList>
    </citation>
    <scope>NUCLEOTIDE SEQUENCE [LARGE SCALE GENOMIC DNA]</scope>
    <source>
        <strain evidence="1 2">2CS3</strain>
    </source>
</reference>
<dbReference type="RefSeq" id="WP_127604261.1">
    <property type="nucleotide sequence ID" value="NZ_JARTHJ010000049.1"/>
</dbReference>
<proteinExistence type="predicted"/>
<comment type="caution">
    <text evidence="1">The sequence shown here is derived from an EMBL/GenBank/DDBJ whole genome shotgun (WGS) entry which is preliminary data.</text>
</comment>
<dbReference type="AlphaFoldDB" id="A0A7X2Z819"/>
<name>A0A7X2Z819_9BACL</name>
<dbReference type="Proteomes" id="UP000450917">
    <property type="component" value="Unassembled WGS sequence"/>
</dbReference>
<keyword evidence="2" id="KW-1185">Reference proteome</keyword>
<sequence>MLVKMRQEAFNALDDEALGTACVDPLIKAYKEIQTRGDDFSTGLFKELSRGQKALFVFRAYYNHVMKSDANFYWWSAYFMAQPERWSGLKSGLRFFGDRNTLHVLESLEEILKKRNHPRSLENFDVSANDLHHDPELMSLVKPLFDNLHEAVWITHKIIGTCIRSNPNDFVQFEID</sequence>
<evidence type="ECO:0000313" key="2">
    <source>
        <dbReference type="Proteomes" id="UP000450917"/>
    </source>
</evidence>
<accession>A0A7X2Z819</accession>
<evidence type="ECO:0000313" key="1">
    <source>
        <dbReference type="EMBL" id="MUG70023.1"/>
    </source>
</evidence>
<dbReference type="EMBL" id="WNZX01000002">
    <property type="protein sequence ID" value="MUG70023.1"/>
    <property type="molecule type" value="Genomic_DNA"/>
</dbReference>
<organism evidence="1 2">
    <name type="scientific">Paenibacillus validus</name>
    <dbReference type="NCBI Taxonomy" id="44253"/>
    <lineage>
        <taxon>Bacteria</taxon>
        <taxon>Bacillati</taxon>
        <taxon>Bacillota</taxon>
        <taxon>Bacilli</taxon>
        <taxon>Bacillales</taxon>
        <taxon>Paenibacillaceae</taxon>
        <taxon>Paenibacillus</taxon>
    </lineage>
</organism>